<evidence type="ECO:0000313" key="2">
    <source>
        <dbReference type="EMBL" id="BEI93517.1"/>
    </source>
</evidence>
<evidence type="ECO:0000313" key="3">
    <source>
        <dbReference type="Proteomes" id="UP001233271"/>
    </source>
</evidence>
<proteinExistence type="predicted"/>
<feature type="region of interest" description="Disordered" evidence="1">
    <location>
        <begin position="1"/>
        <end position="30"/>
    </location>
</feature>
<organism evidence="2 3">
    <name type="scientific">Cutaneotrichosporon cavernicola</name>
    <dbReference type="NCBI Taxonomy" id="279322"/>
    <lineage>
        <taxon>Eukaryota</taxon>
        <taxon>Fungi</taxon>
        <taxon>Dikarya</taxon>
        <taxon>Basidiomycota</taxon>
        <taxon>Agaricomycotina</taxon>
        <taxon>Tremellomycetes</taxon>
        <taxon>Trichosporonales</taxon>
        <taxon>Trichosporonaceae</taxon>
        <taxon>Cutaneotrichosporon</taxon>
    </lineage>
</organism>
<protein>
    <submittedName>
        <fullName evidence="2">Uncharacterized protein</fullName>
    </submittedName>
</protein>
<sequence length="187" mass="21300">MAFPPNLTSMPDHQKLDFNPTTPTASPYPDPSSDMRFDLFWFTFEQAWKGVAAIPSDEALNRHDILTNPTHEAHKFFLFFLSSILADLSYHDRLEWGRCFETMVIHYLYFCRKAEPIAPFEPEIAAFYLALGSDAYNERINNLASVPTNALVPIYRLVPLWRVALDAIGKYHALLAEEPTAAETESS</sequence>
<dbReference type="EMBL" id="AP028216">
    <property type="protein sequence ID" value="BEI93517.1"/>
    <property type="molecule type" value="Genomic_DNA"/>
</dbReference>
<dbReference type="RefSeq" id="XP_060458782.1">
    <property type="nucleotide sequence ID" value="XM_060602383.1"/>
</dbReference>
<reference evidence="2" key="1">
    <citation type="journal article" date="2023" name="BMC Genomics">
        <title>Chromosome-level genome assemblies of Cutaneotrichosporon spp. (Trichosporonales, Basidiomycota) reveal imbalanced evolution between nucleotide sequences and chromosome synteny.</title>
        <authorList>
            <person name="Kobayashi Y."/>
            <person name="Kayamori A."/>
            <person name="Aoki K."/>
            <person name="Shiwa Y."/>
            <person name="Matsutani M."/>
            <person name="Fujita N."/>
            <person name="Sugita T."/>
            <person name="Iwasaki W."/>
            <person name="Tanaka N."/>
            <person name="Takashima M."/>
        </authorList>
    </citation>
    <scope>NUCLEOTIDE SEQUENCE</scope>
    <source>
        <strain evidence="2">HIS019</strain>
    </source>
</reference>
<dbReference type="AlphaFoldDB" id="A0AA48L7U5"/>
<keyword evidence="3" id="KW-1185">Reference proteome</keyword>
<feature type="compositionally biased region" description="Polar residues" evidence="1">
    <location>
        <begin position="1"/>
        <end position="11"/>
    </location>
</feature>
<dbReference type="KEGG" id="ccac:CcaHIS019_0511450"/>
<dbReference type="Proteomes" id="UP001233271">
    <property type="component" value="Chromosome 5"/>
</dbReference>
<gene>
    <name evidence="2" type="ORF">CcaverHIS019_0511450</name>
</gene>
<evidence type="ECO:0000256" key="1">
    <source>
        <dbReference type="SAM" id="MobiDB-lite"/>
    </source>
</evidence>
<name>A0AA48L7U5_9TREE</name>
<accession>A0AA48L7U5</accession>
<dbReference type="GeneID" id="85497387"/>